<reference evidence="3 4" key="1">
    <citation type="journal article" date="2019" name="Sci. Rep.">
        <title>Orb-weaving spider Araneus ventricosus genome elucidates the spidroin gene catalogue.</title>
        <authorList>
            <person name="Kono N."/>
            <person name="Nakamura H."/>
            <person name="Ohtoshi R."/>
            <person name="Moran D.A.P."/>
            <person name="Shinohara A."/>
            <person name="Yoshida Y."/>
            <person name="Fujiwara M."/>
            <person name="Mori M."/>
            <person name="Tomita M."/>
            <person name="Arakawa K."/>
        </authorList>
    </citation>
    <scope>NUCLEOTIDE SEQUENCE [LARGE SCALE GENOMIC DNA]</scope>
</reference>
<accession>A0A4Y2LIV8</accession>
<feature type="region of interest" description="Disordered" evidence="1">
    <location>
        <begin position="1"/>
        <end position="24"/>
    </location>
</feature>
<evidence type="ECO:0000256" key="1">
    <source>
        <dbReference type="SAM" id="MobiDB-lite"/>
    </source>
</evidence>
<keyword evidence="4" id="KW-1185">Reference proteome</keyword>
<dbReference type="EMBL" id="BGPR01199657">
    <property type="protein sequence ID" value="GBN14420.1"/>
    <property type="molecule type" value="Genomic_DNA"/>
</dbReference>
<name>A0A4Y2LIV8_ARAVE</name>
<protein>
    <submittedName>
        <fullName evidence="3">Uncharacterized protein</fullName>
    </submittedName>
</protein>
<gene>
    <name evidence="3" type="ORF">AVEN_210121_1</name>
    <name evidence="2" type="ORF">AVEN_91026_1</name>
</gene>
<evidence type="ECO:0000313" key="4">
    <source>
        <dbReference type="Proteomes" id="UP000499080"/>
    </source>
</evidence>
<comment type="caution">
    <text evidence="3">The sequence shown here is derived from an EMBL/GenBank/DDBJ whole genome shotgun (WGS) entry which is preliminary data.</text>
</comment>
<proteinExistence type="predicted"/>
<organism evidence="3 4">
    <name type="scientific">Araneus ventricosus</name>
    <name type="common">Orbweaver spider</name>
    <name type="synonym">Epeira ventricosa</name>
    <dbReference type="NCBI Taxonomy" id="182803"/>
    <lineage>
        <taxon>Eukaryota</taxon>
        <taxon>Metazoa</taxon>
        <taxon>Ecdysozoa</taxon>
        <taxon>Arthropoda</taxon>
        <taxon>Chelicerata</taxon>
        <taxon>Arachnida</taxon>
        <taxon>Araneae</taxon>
        <taxon>Araneomorphae</taxon>
        <taxon>Entelegynae</taxon>
        <taxon>Araneoidea</taxon>
        <taxon>Araneidae</taxon>
        <taxon>Araneus</taxon>
    </lineage>
</organism>
<dbReference type="AlphaFoldDB" id="A0A4Y2LIV8"/>
<dbReference type="Proteomes" id="UP000499080">
    <property type="component" value="Unassembled WGS sequence"/>
</dbReference>
<evidence type="ECO:0000313" key="3">
    <source>
        <dbReference type="EMBL" id="GBN14474.1"/>
    </source>
</evidence>
<dbReference type="EMBL" id="BGPR01199677">
    <property type="protein sequence ID" value="GBN14474.1"/>
    <property type="molecule type" value="Genomic_DNA"/>
</dbReference>
<evidence type="ECO:0000313" key="2">
    <source>
        <dbReference type="EMBL" id="GBN14420.1"/>
    </source>
</evidence>
<sequence>MTRTTPELAPPLQTSTPHQREDVWPHRIYRSPDPLTRRRFFSGIGLQIWNPSAPRSGPRPPRPHLNRALSADCSDWWKQDLNVVQIQRRKQRAKLQRPGRLHNHLPNLIKEGAKNHASSVIANDIFQRGRPALKPDILRVRALINHRAIGRGCGDGSRRI</sequence>